<dbReference type="RefSeq" id="WP_202246496.1">
    <property type="nucleotide sequence ID" value="NZ_JAESIY010000015.1"/>
</dbReference>
<protein>
    <submittedName>
        <fullName evidence="2">Uncharacterized protein</fullName>
    </submittedName>
</protein>
<name>A0A937K0U7_9BACT</name>
<gene>
    <name evidence="2" type="ORF">JL102_21310</name>
</gene>
<sequence>MKRQDRRNIKDLQKDPNALLHIQHVSEEDPTSISSTPNYSAEQAAYGQNPLSSEFVNKDNGMPERP</sequence>
<evidence type="ECO:0000313" key="3">
    <source>
        <dbReference type="Proteomes" id="UP000659388"/>
    </source>
</evidence>
<accession>A0A937K0U7</accession>
<reference evidence="2" key="1">
    <citation type="submission" date="2021-01" db="EMBL/GenBank/DDBJ databases">
        <title>Fulvivirga kasyanovii gen. nov., sp nov., a novel member of the phylum Bacteroidetes isolated from seawater in a mussel farm.</title>
        <authorList>
            <person name="Zhao L.-H."/>
            <person name="Wang Z.-J."/>
        </authorList>
    </citation>
    <scope>NUCLEOTIDE SEQUENCE</scope>
    <source>
        <strain evidence="2">2943</strain>
    </source>
</reference>
<organism evidence="2 3">
    <name type="scientific">Fulvivirga sediminis</name>
    <dbReference type="NCBI Taxonomy" id="2803949"/>
    <lineage>
        <taxon>Bacteria</taxon>
        <taxon>Pseudomonadati</taxon>
        <taxon>Bacteroidota</taxon>
        <taxon>Cytophagia</taxon>
        <taxon>Cytophagales</taxon>
        <taxon>Fulvivirgaceae</taxon>
        <taxon>Fulvivirga</taxon>
    </lineage>
</organism>
<dbReference type="EMBL" id="JAESIY010000015">
    <property type="protein sequence ID" value="MBL3658703.1"/>
    <property type="molecule type" value="Genomic_DNA"/>
</dbReference>
<dbReference type="Proteomes" id="UP000659388">
    <property type="component" value="Unassembled WGS sequence"/>
</dbReference>
<proteinExistence type="predicted"/>
<feature type="region of interest" description="Disordered" evidence="1">
    <location>
        <begin position="47"/>
        <end position="66"/>
    </location>
</feature>
<keyword evidence="3" id="KW-1185">Reference proteome</keyword>
<dbReference type="AlphaFoldDB" id="A0A937K0U7"/>
<comment type="caution">
    <text evidence="2">The sequence shown here is derived from an EMBL/GenBank/DDBJ whole genome shotgun (WGS) entry which is preliminary data.</text>
</comment>
<evidence type="ECO:0000313" key="2">
    <source>
        <dbReference type="EMBL" id="MBL3658703.1"/>
    </source>
</evidence>
<evidence type="ECO:0000256" key="1">
    <source>
        <dbReference type="SAM" id="MobiDB-lite"/>
    </source>
</evidence>